<dbReference type="InParanoid" id="A0A7M7JGE9"/>
<evidence type="ECO:0000313" key="3">
    <source>
        <dbReference type="EnsemblMetazoa" id="XP_022651688"/>
    </source>
</evidence>
<dbReference type="RefSeq" id="XP_022651688.1">
    <property type="nucleotide sequence ID" value="XM_022795953.1"/>
</dbReference>
<dbReference type="GeneID" id="111246407"/>
<feature type="compositionally biased region" description="Polar residues" evidence="1">
    <location>
        <begin position="110"/>
        <end position="122"/>
    </location>
</feature>
<reference evidence="3" key="1">
    <citation type="submission" date="2021-01" db="UniProtKB">
        <authorList>
            <consortium name="EnsemblMetazoa"/>
        </authorList>
    </citation>
    <scope>IDENTIFICATION</scope>
</reference>
<sequence length="329" mass="34379">MDLTGFFPMRFVLLLTLVGLGAAFPLISHIATPPRSRLVANESGRESVKKTLLYPPSVLSKSLQFLGSLLPKFDSSSVEPQGSTNLIADVPVPATTKPADDRSAGVDSVQDLSPGTSVSMSTVGTHASVPAIVSTVSTEPTPASPPSITNSISVTTASRSATYNASVANETAGPDSTTTSVTESSTRKQPDSTTTSVTESSTRKQPDSTTTSVTESSTRKQPDSTTTSVTDSSTRKQPDSTTTSLTDSSTRKQPDSTATSLTDSSTRKQPISTNISLNDSTIVEPYILSTIEYSTIVTPSSMPPILETSSATIFLSSTETVPEQSSDIP</sequence>
<feature type="region of interest" description="Disordered" evidence="1">
    <location>
        <begin position="167"/>
        <end position="272"/>
    </location>
</feature>
<feature type="chain" id="PRO_5029594083" evidence="2">
    <location>
        <begin position="24"/>
        <end position="329"/>
    </location>
</feature>
<accession>A0A7M7JGE9</accession>
<feature type="signal peptide" evidence="2">
    <location>
        <begin position="1"/>
        <end position="23"/>
    </location>
</feature>
<feature type="region of interest" description="Disordered" evidence="1">
    <location>
        <begin position="91"/>
        <end position="122"/>
    </location>
</feature>
<organism evidence="3 4">
    <name type="scientific">Varroa destructor</name>
    <name type="common">Honeybee mite</name>
    <dbReference type="NCBI Taxonomy" id="109461"/>
    <lineage>
        <taxon>Eukaryota</taxon>
        <taxon>Metazoa</taxon>
        <taxon>Ecdysozoa</taxon>
        <taxon>Arthropoda</taxon>
        <taxon>Chelicerata</taxon>
        <taxon>Arachnida</taxon>
        <taxon>Acari</taxon>
        <taxon>Parasitiformes</taxon>
        <taxon>Mesostigmata</taxon>
        <taxon>Gamasina</taxon>
        <taxon>Dermanyssoidea</taxon>
        <taxon>Varroidae</taxon>
        <taxon>Varroa</taxon>
    </lineage>
</organism>
<name>A0A7M7JGE9_VARDE</name>
<feature type="compositionally biased region" description="Low complexity" evidence="1">
    <location>
        <begin position="239"/>
        <end position="248"/>
    </location>
</feature>
<proteinExistence type="predicted"/>
<dbReference type="KEGG" id="vde:111246407"/>
<evidence type="ECO:0000256" key="2">
    <source>
        <dbReference type="SAM" id="SignalP"/>
    </source>
</evidence>
<dbReference type="EnsemblMetazoa" id="XM_022795953">
    <property type="protein sequence ID" value="XP_022651688"/>
    <property type="gene ID" value="LOC111246407"/>
</dbReference>
<evidence type="ECO:0000256" key="1">
    <source>
        <dbReference type="SAM" id="MobiDB-lite"/>
    </source>
</evidence>
<protein>
    <submittedName>
        <fullName evidence="3">Uncharacterized protein</fullName>
    </submittedName>
</protein>
<keyword evidence="4" id="KW-1185">Reference proteome</keyword>
<keyword evidence="2" id="KW-0732">Signal</keyword>
<dbReference type="AlphaFoldDB" id="A0A7M7JGE9"/>
<feature type="compositionally biased region" description="Low complexity" evidence="1">
    <location>
        <begin position="255"/>
        <end position="264"/>
    </location>
</feature>
<feature type="compositionally biased region" description="Low complexity" evidence="1">
    <location>
        <begin position="223"/>
        <end position="232"/>
    </location>
</feature>
<dbReference type="OMA" id="YHISTER"/>
<evidence type="ECO:0000313" key="4">
    <source>
        <dbReference type="Proteomes" id="UP000594260"/>
    </source>
</evidence>
<dbReference type="Proteomes" id="UP000594260">
    <property type="component" value="Unplaced"/>
</dbReference>